<dbReference type="GO" id="GO:0003677">
    <property type="term" value="F:DNA binding"/>
    <property type="evidence" value="ECO:0007669"/>
    <property type="project" value="InterPro"/>
</dbReference>
<name>A0AAP5IET9_9CYAN</name>
<dbReference type="PRINTS" id="PR00507">
    <property type="entry name" value="N12N6MTFRASE"/>
</dbReference>
<feature type="region of interest" description="Disordered" evidence="5">
    <location>
        <begin position="449"/>
        <end position="480"/>
    </location>
</feature>
<keyword evidence="3" id="KW-0808">Transferase</keyword>
<evidence type="ECO:0000256" key="3">
    <source>
        <dbReference type="ARBA" id="ARBA00022679"/>
    </source>
</evidence>
<evidence type="ECO:0000313" key="7">
    <source>
        <dbReference type="EMBL" id="MDR9900383.1"/>
    </source>
</evidence>
<evidence type="ECO:0000256" key="5">
    <source>
        <dbReference type="SAM" id="MobiDB-lite"/>
    </source>
</evidence>
<dbReference type="InterPro" id="IPR050953">
    <property type="entry name" value="N4_N6_ade-DNA_methylase"/>
</dbReference>
<dbReference type="GO" id="GO:0009007">
    <property type="term" value="F:site-specific DNA-methyltransferase (adenine-specific) activity"/>
    <property type="evidence" value="ECO:0007669"/>
    <property type="project" value="UniProtKB-EC"/>
</dbReference>
<accession>A0AAP5IET9</accession>
<keyword evidence="8" id="KW-1185">Reference proteome</keyword>
<evidence type="ECO:0000256" key="1">
    <source>
        <dbReference type="ARBA" id="ARBA00011900"/>
    </source>
</evidence>
<dbReference type="RefSeq" id="WP_208341622.1">
    <property type="nucleotide sequence ID" value="NZ_CAWQFN010000924.1"/>
</dbReference>
<proteinExistence type="predicted"/>
<comment type="catalytic activity">
    <reaction evidence="4">
        <text>a 2'-deoxyadenosine in DNA + S-adenosyl-L-methionine = an N(6)-methyl-2'-deoxyadenosine in DNA + S-adenosyl-L-homocysteine + H(+)</text>
        <dbReference type="Rhea" id="RHEA:15197"/>
        <dbReference type="Rhea" id="RHEA-COMP:12418"/>
        <dbReference type="Rhea" id="RHEA-COMP:12419"/>
        <dbReference type="ChEBI" id="CHEBI:15378"/>
        <dbReference type="ChEBI" id="CHEBI:57856"/>
        <dbReference type="ChEBI" id="CHEBI:59789"/>
        <dbReference type="ChEBI" id="CHEBI:90615"/>
        <dbReference type="ChEBI" id="CHEBI:90616"/>
        <dbReference type="EC" id="2.1.1.72"/>
    </reaction>
</comment>
<dbReference type="PANTHER" id="PTHR33841">
    <property type="entry name" value="DNA METHYLTRANSFERASE YEEA-RELATED"/>
    <property type="match status" value="1"/>
</dbReference>
<sequence length="931" mass="104844">MPLNLQHCTFTGPALPEPFVRFELEKELNKAKLIPKITGSEGKELQEVWTFYRRKLRELATRGGAVRVKNHVITPLLQLLGYDRIESAGEVATREGLETGGDLLLTADGEARLRVWCVDFETDLDAPARRGSAYRYSHLRIAQRVLLTCGERFGLLTNGVELRLLICDPARPDSQVNIAIDPYWKRNRDIPDSFLLVLALACPNGVKALPDLVEKARLQQARVTKELRLQARRAVERFIQEILDHPRNVERLNTMSLQGAGLAKQLWKEGLIIVYRLLFILKLETSDNPAQAFSFASTSLWRNTFSPSMAIAKYGRKVLDDGLETGSLLESGMRALFKMFASGISCTEMSVKPLGGALFGENATPVLSHLNWGERAVAHLLDQLLWTTPQKGKGRERVHYAPLDVEDLGRVYEALLELEPGISTEPMCRLRRQKLEVVVPVAQGEKYRPVRSEDLSPEDILDEEEEIEEDEEETPKQGKKTKVEWIEEIPPGRFYLRVGLGRKASGSYYTPHSFVRFLVKETLEPQINERSPQDDPNPGEILKLKVLDPAMGSGHFLVEACRYLGEKLYEACRLCDELATQAEVQSDRVGVRDTEKETQLLEKAKIYRQRIIDLPDPNDKLMKYLPSAAPEGEETGFSQAEAIALCRRLVAVHCLYGVDKNPLAVELAKLSLWLESHAEGLPLTFLDHRLVLGDSLTGAFFFFEDLLKEPGTQDTVQKLVWQDVNQEFRKAINEALKDVRDLEATIGIDISDMAVKEAAKKRLDRALAPFKIIAAAWSGGVMLEKDNCDDVAYSNLVKFVNEVGDLPEDLADKPKLLAMIARGLGVENVPSKRDDLLAVLSSGECVPALPYDLTFAEVFYPSGRLDDRRGFDAVLGNPPWDAIQFKSKEFFAAFDFEIMNAPTQKERDKIEHELLSHTKVRHLLPIISRRF</sequence>
<dbReference type="InterPro" id="IPR029063">
    <property type="entry name" value="SAM-dependent_MTases_sf"/>
</dbReference>
<evidence type="ECO:0000256" key="2">
    <source>
        <dbReference type="ARBA" id="ARBA00022603"/>
    </source>
</evidence>
<dbReference type="PANTHER" id="PTHR33841:SF1">
    <property type="entry name" value="DNA METHYLTRANSFERASE A"/>
    <property type="match status" value="1"/>
</dbReference>
<gene>
    <name evidence="7" type="ORF">G7B40_038420</name>
</gene>
<dbReference type="EMBL" id="JAALHA020000033">
    <property type="protein sequence ID" value="MDR9900383.1"/>
    <property type="molecule type" value="Genomic_DNA"/>
</dbReference>
<organism evidence="7 8">
    <name type="scientific">Aetokthonos hydrillicola Thurmond2011</name>
    <dbReference type="NCBI Taxonomy" id="2712845"/>
    <lineage>
        <taxon>Bacteria</taxon>
        <taxon>Bacillati</taxon>
        <taxon>Cyanobacteriota</taxon>
        <taxon>Cyanophyceae</taxon>
        <taxon>Nostocales</taxon>
        <taxon>Hapalosiphonaceae</taxon>
        <taxon>Aetokthonos</taxon>
    </lineage>
</organism>
<evidence type="ECO:0000259" key="6">
    <source>
        <dbReference type="Pfam" id="PF02384"/>
    </source>
</evidence>
<dbReference type="Pfam" id="PF02384">
    <property type="entry name" value="N6_Mtase"/>
    <property type="match status" value="1"/>
</dbReference>
<keyword evidence="2" id="KW-0489">Methyltransferase</keyword>
<feature type="domain" description="DNA methylase adenine-specific" evidence="6">
    <location>
        <begin position="503"/>
        <end position="567"/>
    </location>
</feature>
<evidence type="ECO:0000313" key="8">
    <source>
        <dbReference type="Proteomes" id="UP000667802"/>
    </source>
</evidence>
<dbReference type="InterPro" id="IPR003356">
    <property type="entry name" value="DNA_methylase_A-5"/>
</dbReference>
<evidence type="ECO:0000256" key="4">
    <source>
        <dbReference type="ARBA" id="ARBA00047942"/>
    </source>
</evidence>
<dbReference type="GO" id="GO:0008170">
    <property type="term" value="F:N-methyltransferase activity"/>
    <property type="evidence" value="ECO:0007669"/>
    <property type="project" value="InterPro"/>
</dbReference>
<reference evidence="8" key="1">
    <citation type="journal article" date="2021" name="Science">
        <title>Hunting the eagle killer: A cyanobacterial neurotoxin causes vacuolar myelinopathy.</title>
        <authorList>
            <person name="Breinlinger S."/>
            <person name="Phillips T.J."/>
            <person name="Haram B.N."/>
            <person name="Mares J."/>
            <person name="Martinez Yerena J.A."/>
            <person name="Hrouzek P."/>
            <person name="Sobotka R."/>
            <person name="Henderson W.M."/>
            <person name="Schmieder P."/>
            <person name="Williams S.M."/>
            <person name="Lauderdale J.D."/>
            <person name="Wilde H.D."/>
            <person name="Gerrin W."/>
            <person name="Kust A."/>
            <person name="Washington J.W."/>
            <person name="Wagner C."/>
            <person name="Geier B."/>
            <person name="Liebeke M."/>
            <person name="Enke H."/>
            <person name="Niedermeyer T.H.J."/>
            <person name="Wilde S.B."/>
        </authorList>
    </citation>
    <scope>NUCLEOTIDE SEQUENCE [LARGE SCALE GENOMIC DNA]</scope>
    <source>
        <strain evidence="8">Thurmond2011</strain>
    </source>
</reference>
<protein>
    <recommendedName>
        <fullName evidence="1">site-specific DNA-methyltransferase (adenine-specific)</fullName>
        <ecNumber evidence="1">2.1.1.72</ecNumber>
    </recommendedName>
</protein>
<dbReference type="AlphaFoldDB" id="A0AAP5IET9"/>
<feature type="compositionally biased region" description="Acidic residues" evidence="5">
    <location>
        <begin position="455"/>
        <end position="473"/>
    </location>
</feature>
<dbReference type="GO" id="GO:0032259">
    <property type="term" value="P:methylation"/>
    <property type="evidence" value="ECO:0007669"/>
    <property type="project" value="UniProtKB-KW"/>
</dbReference>
<dbReference type="EC" id="2.1.1.72" evidence="1"/>
<dbReference type="Gene3D" id="3.40.50.150">
    <property type="entry name" value="Vaccinia Virus protein VP39"/>
    <property type="match status" value="1"/>
</dbReference>
<comment type="caution">
    <text evidence="7">The sequence shown here is derived from an EMBL/GenBank/DDBJ whole genome shotgun (WGS) entry which is preliminary data.</text>
</comment>
<dbReference type="Proteomes" id="UP000667802">
    <property type="component" value="Unassembled WGS sequence"/>
</dbReference>
<dbReference type="SUPFAM" id="SSF53335">
    <property type="entry name" value="S-adenosyl-L-methionine-dependent methyltransferases"/>
    <property type="match status" value="1"/>
</dbReference>